<dbReference type="GO" id="GO:0008610">
    <property type="term" value="P:lipid biosynthetic process"/>
    <property type="evidence" value="ECO:0007669"/>
    <property type="project" value="InterPro"/>
</dbReference>
<evidence type="ECO:0000256" key="3">
    <source>
        <dbReference type="ARBA" id="ARBA00022679"/>
    </source>
</evidence>
<dbReference type="CDD" id="cd02440">
    <property type="entry name" value="AdoMet_MTases"/>
    <property type="match status" value="1"/>
</dbReference>
<organism evidence="6 7">
    <name type="scientific">Actinoalloteichus hoggarensis</name>
    <dbReference type="NCBI Taxonomy" id="1470176"/>
    <lineage>
        <taxon>Bacteria</taxon>
        <taxon>Bacillati</taxon>
        <taxon>Actinomycetota</taxon>
        <taxon>Actinomycetes</taxon>
        <taxon>Pseudonocardiales</taxon>
        <taxon>Pseudonocardiaceae</taxon>
        <taxon>Actinoalloteichus</taxon>
    </lineage>
</organism>
<reference evidence="6 7" key="1">
    <citation type="submission" date="2017-07" db="EMBL/GenBank/DDBJ databases">
        <title>Complete genome sequence of Actinoalloteichus hoggarensis DSM 45943, type strain of Actinoalloteichus hoggarensis.</title>
        <authorList>
            <person name="Ruckert C."/>
            <person name="Nouioui I."/>
            <person name="Willmese J."/>
            <person name="van Wezel G."/>
            <person name="Klenk H.-P."/>
            <person name="Kalinowski J."/>
            <person name="Zotchev S.B."/>
        </authorList>
    </citation>
    <scope>NUCLEOTIDE SEQUENCE [LARGE SCALE GENOMIC DNA]</scope>
    <source>
        <strain evidence="6 7">DSM 45943</strain>
    </source>
</reference>
<dbReference type="GO" id="GO:0032259">
    <property type="term" value="P:methylation"/>
    <property type="evidence" value="ECO:0007669"/>
    <property type="project" value="UniProtKB-KW"/>
</dbReference>
<dbReference type="InterPro" id="IPR003333">
    <property type="entry name" value="CMAS"/>
</dbReference>
<dbReference type="Proteomes" id="UP000204221">
    <property type="component" value="Chromosome"/>
</dbReference>
<evidence type="ECO:0000256" key="4">
    <source>
        <dbReference type="ARBA" id="ARBA00022691"/>
    </source>
</evidence>
<evidence type="ECO:0000313" key="7">
    <source>
        <dbReference type="Proteomes" id="UP000204221"/>
    </source>
</evidence>
<keyword evidence="2 6" id="KW-0489">Methyltransferase</keyword>
<protein>
    <submittedName>
        <fullName evidence="6">Cyclopropane-fatty-acyl-phospholipid synthase</fullName>
        <ecNumber evidence="6">2.1.1.79</ecNumber>
    </submittedName>
</protein>
<dbReference type="EMBL" id="CP022521">
    <property type="protein sequence ID" value="ASO21366.1"/>
    <property type="molecule type" value="Genomic_DNA"/>
</dbReference>
<dbReference type="GO" id="GO:0008825">
    <property type="term" value="F:cyclopropane-fatty-acyl-phospholipid synthase activity"/>
    <property type="evidence" value="ECO:0007669"/>
    <property type="project" value="UniProtKB-EC"/>
</dbReference>
<dbReference type="SUPFAM" id="SSF53335">
    <property type="entry name" value="S-adenosyl-L-methionine-dependent methyltransferases"/>
    <property type="match status" value="1"/>
</dbReference>
<proteinExistence type="inferred from homology"/>
<evidence type="ECO:0000256" key="2">
    <source>
        <dbReference type="ARBA" id="ARBA00022603"/>
    </source>
</evidence>
<dbReference type="InterPro" id="IPR029063">
    <property type="entry name" value="SAM-dependent_MTases_sf"/>
</dbReference>
<dbReference type="PIRSF" id="PIRSF003085">
    <property type="entry name" value="CMAS"/>
    <property type="match status" value="1"/>
</dbReference>
<dbReference type="PANTHER" id="PTHR43667:SF2">
    <property type="entry name" value="FATTY ACID C-METHYL TRANSFERASE"/>
    <property type="match status" value="1"/>
</dbReference>
<keyword evidence="4" id="KW-0949">S-adenosyl-L-methionine</keyword>
<evidence type="ECO:0000313" key="6">
    <source>
        <dbReference type="EMBL" id="ASO21366.1"/>
    </source>
</evidence>
<dbReference type="OrthoDB" id="9782855at2"/>
<name>A0A221W6U7_9PSEU</name>
<dbReference type="RefSeq" id="WP_093942534.1">
    <property type="nucleotide sequence ID" value="NZ_CP022521.1"/>
</dbReference>
<gene>
    <name evidence="6" type="primary">cfa</name>
    <name evidence="6" type="ORF">AHOG_18705</name>
</gene>
<sequence>MRPSPQETGRRPVVDTPARAVPRPQERSWPGLAVAPESPLRARVAELLFRRAVRSLPLRVELPDGTRLGAGGPGAPVMHVIRPRAFFHRLGADVKIGFGEAYLVGDWTSERLADLLTVFAERLTVLIPPRLQILRRWVERAQPIEERNTLRGARENIHRHYDLSNDLFETFLDETMTYSSALFDETAAATELHHPDADPTAVLRDAQLRKIDSVLDHARVGAGTELVEIGTGWGALAVRAAERGARVTSLTISAEQRRAAEERIAVAGVADRARVLLQDYRQAEGEYDAVVSVEMIEAVGERYWPDYFRAVDRLLRPGGRFGLQAIVMPHDRMLATRHSYGWVHKYVFPGGLIPSTLSIEENLRAHTSLRVREARYFGADYAETLRRWRERFLDRWAEVAALGFDQTFRRMWEFYLAYSEAGFRVGYLDVAQFSIAKAG</sequence>
<dbReference type="Pfam" id="PF02353">
    <property type="entry name" value="CMAS"/>
    <property type="match status" value="1"/>
</dbReference>
<dbReference type="InterPro" id="IPR050723">
    <property type="entry name" value="CFA/CMAS"/>
</dbReference>
<dbReference type="AlphaFoldDB" id="A0A221W6U7"/>
<evidence type="ECO:0000256" key="1">
    <source>
        <dbReference type="ARBA" id="ARBA00010815"/>
    </source>
</evidence>
<dbReference type="Gene3D" id="3.40.50.150">
    <property type="entry name" value="Vaccinia Virus protein VP39"/>
    <property type="match status" value="1"/>
</dbReference>
<evidence type="ECO:0000256" key="5">
    <source>
        <dbReference type="ARBA" id="ARBA00023098"/>
    </source>
</evidence>
<dbReference type="EC" id="2.1.1.79" evidence="6"/>
<dbReference type="KEGG" id="ahg:AHOG_18705"/>
<comment type="similarity">
    <text evidence="1">Belongs to the CFA/CMAS family.</text>
</comment>
<accession>A0A221W6U7</accession>
<keyword evidence="5" id="KW-0443">Lipid metabolism</keyword>
<dbReference type="PANTHER" id="PTHR43667">
    <property type="entry name" value="CYCLOPROPANE-FATTY-ACYL-PHOSPHOLIPID SYNTHASE"/>
    <property type="match status" value="1"/>
</dbReference>
<keyword evidence="3 6" id="KW-0808">Transferase</keyword>
<keyword evidence="7" id="KW-1185">Reference proteome</keyword>